<evidence type="ECO:0000256" key="12">
    <source>
        <dbReference type="ARBA" id="ARBA00048483"/>
    </source>
</evidence>
<keyword evidence="11 13" id="KW-0472">Membrane</keyword>
<gene>
    <name evidence="15" type="ORF">PDIGIT_LOCUS7584</name>
</gene>
<keyword evidence="6 13" id="KW-0812">Transmembrane</keyword>
<dbReference type="SUPFAM" id="SSF63380">
    <property type="entry name" value="Riboflavin synthase domain-like"/>
    <property type="match status" value="1"/>
</dbReference>
<dbReference type="GO" id="GO:0006826">
    <property type="term" value="P:iron ion transport"/>
    <property type="evidence" value="ECO:0007669"/>
    <property type="project" value="TreeGrafter"/>
</dbReference>
<evidence type="ECO:0000256" key="4">
    <source>
        <dbReference type="ARBA" id="ARBA00022448"/>
    </source>
</evidence>
<evidence type="ECO:0000256" key="9">
    <source>
        <dbReference type="ARBA" id="ARBA00023002"/>
    </source>
</evidence>
<feature type="transmembrane region" description="Helical" evidence="13">
    <location>
        <begin position="60"/>
        <end position="82"/>
    </location>
</feature>
<dbReference type="SFLD" id="SFLDS00052">
    <property type="entry name" value="Ferric_Reductase_Domain"/>
    <property type="match status" value="1"/>
</dbReference>
<evidence type="ECO:0000256" key="6">
    <source>
        <dbReference type="ARBA" id="ARBA00022692"/>
    </source>
</evidence>
<evidence type="ECO:0000256" key="7">
    <source>
        <dbReference type="ARBA" id="ARBA00022982"/>
    </source>
</evidence>
<keyword evidence="16" id="KW-1185">Reference proteome</keyword>
<dbReference type="Gene3D" id="3.40.50.80">
    <property type="entry name" value="Nucleotide-binding domain of ferredoxin-NADP reductase (FNR) module"/>
    <property type="match status" value="1"/>
</dbReference>
<dbReference type="SUPFAM" id="SSF52343">
    <property type="entry name" value="Ferredoxin reductase-like, C-terminal NADP-linked domain"/>
    <property type="match status" value="1"/>
</dbReference>
<proteinExistence type="inferred from homology"/>
<feature type="transmembrane region" description="Helical" evidence="13">
    <location>
        <begin position="282"/>
        <end position="302"/>
    </location>
</feature>
<feature type="domain" description="FAD-binding FR-type" evidence="14">
    <location>
        <begin position="343"/>
        <end position="453"/>
    </location>
</feature>
<dbReference type="Proteomes" id="UP001152607">
    <property type="component" value="Unassembled WGS sequence"/>
</dbReference>
<dbReference type="Pfam" id="PF08022">
    <property type="entry name" value="FAD_binding_8"/>
    <property type="match status" value="1"/>
</dbReference>
<dbReference type="Pfam" id="PF01794">
    <property type="entry name" value="Ferric_reduct"/>
    <property type="match status" value="1"/>
</dbReference>
<dbReference type="EMBL" id="CAOQHR010000005">
    <property type="protein sequence ID" value="CAI6334523.1"/>
    <property type="molecule type" value="Genomic_DNA"/>
</dbReference>
<dbReference type="InterPro" id="IPR013112">
    <property type="entry name" value="FAD-bd_8"/>
</dbReference>
<evidence type="ECO:0000256" key="2">
    <source>
        <dbReference type="ARBA" id="ARBA00006278"/>
    </source>
</evidence>
<evidence type="ECO:0000256" key="11">
    <source>
        <dbReference type="ARBA" id="ARBA00023136"/>
    </source>
</evidence>
<comment type="caution">
    <text evidence="15">The sequence shown here is derived from an EMBL/GenBank/DDBJ whole genome shotgun (WGS) entry which is preliminary data.</text>
</comment>
<feature type="transmembrane region" description="Helical" evidence="13">
    <location>
        <begin position="252"/>
        <end position="270"/>
    </location>
</feature>
<dbReference type="InterPro" id="IPR013130">
    <property type="entry name" value="Fe3_Rdtase_TM_dom"/>
</dbReference>
<keyword evidence="10" id="KW-0406">Ion transport</keyword>
<dbReference type="PANTHER" id="PTHR32361:SF3">
    <property type="entry name" value="REDUCTASE, PUTATIVE (AFU_ORTHOLOGUE AFUA_6G13750)-RELATED"/>
    <property type="match status" value="1"/>
</dbReference>
<evidence type="ECO:0000256" key="8">
    <source>
        <dbReference type="ARBA" id="ARBA00022989"/>
    </source>
</evidence>
<comment type="subcellular location">
    <subcellularLocation>
        <location evidence="1">Cell membrane</location>
        <topology evidence="1">Multi-pass membrane protein</topology>
    </subcellularLocation>
</comment>
<evidence type="ECO:0000256" key="13">
    <source>
        <dbReference type="SAM" id="Phobius"/>
    </source>
</evidence>
<evidence type="ECO:0000256" key="3">
    <source>
        <dbReference type="ARBA" id="ARBA00012668"/>
    </source>
</evidence>
<keyword evidence="4" id="KW-0813">Transport</keyword>
<evidence type="ECO:0000256" key="1">
    <source>
        <dbReference type="ARBA" id="ARBA00004651"/>
    </source>
</evidence>
<accession>A0A9W4UDR0</accession>
<dbReference type="CDD" id="cd06186">
    <property type="entry name" value="NOX_Duox_like_FAD_NADP"/>
    <property type="match status" value="1"/>
</dbReference>
<evidence type="ECO:0000313" key="15">
    <source>
        <dbReference type="EMBL" id="CAI6334523.1"/>
    </source>
</evidence>
<comment type="similarity">
    <text evidence="2">Belongs to the ferric reductase (FRE) family.</text>
</comment>
<evidence type="ECO:0000256" key="10">
    <source>
        <dbReference type="ARBA" id="ARBA00023065"/>
    </source>
</evidence>
<dbReference type="InterPro" id="IPR017927">
    <property type="entry name" value="FAD-bd_FR_type"/>
</dbReference>
<organism evidence="15 16">
    <name type="scientific">Periconia digitata</name>
    <dbReference type="NCBI Taxonomy" id="1303443"/>
    <lineage>
        <taxon>Eukaryota</taxon>
        <taxon>Fungi</taxon>
        <taxon>Dikarya</taxon>
        <taxon>Ascomycota</taxon>
        <taxon>Pezizomycotina</taxon>
        <taxon>Dothideomycetes</taxon>
        <taxon>Pleosporomycetidae</taxon>
        <taxon>Pleosporales</taxon>
        <taxon>Massarineae</taxon>
        <taxon>Periconiaceae</taxon>
        <taxon>Periconia</taxon>
    </lineage>
</organism>
<feature type="transmembrane region" description="Helical" evidence="13">
    <location>
        <begin position="127"/>
        <end position="147"/>
    </location>
</feature>
<dbReference type="InterPro" id="IPR017938">
    <property type="entry name" value="Riboflavin_synthase-like_b-brl"/>
</dbReference>
<dbReference type="GO" id="GO:0005886">
    <property type="term" value="C:plasma membrane"/>
    <property type="evidence" value="ECO:0007669"/>
    <property type="project" value="UniProtKB-SubCell"/>
</dbReference>
<sequence length="674" mass="75367">MAASERIEHELVARHSTDHSNAESFKEYFGYDPEAIPCQGGPVLCDYLDAVYQGQAKSMLYTFVLWAVIGGIILFIMLGRLLRPHRRNGDNEKQSTLYRSTRSLAAASRKALLPEGFQSLFPNTTRLQVLIFSIFFVYITLFTFLGIEYKKWYTPAKGTDKFSIRTGLAGFSNRIGALSYALTPLTVALCSRDSILSLLTGIPYQHFNFLHRWTGRIILVQSFVHTIGWTIIEARLYQPQPKYYADFIKQTYAIWGVVAQSFITFLFVFSLRPVIRWTGYEFFKITHLIFAGLFFGACWGHWDKLACWMIASLGLLGVELGMRVVRLCLIHFGYKDGNKGIGFRTINSKVETFKDPSGTIVRMTFTHSHRTWKIGQHFYLTFPALSIWQSHPFTPASVPSASGTHPTHTYIIRARNGETGKLGALAESSTSEKENTFETPVVMLGPYGLSTVDTEATNILAIAGGTGISFTLPTVMSALADPTSIAQNIEMVWIIRHIDNLSWIGPELTELRSYLSDASSPSSSSDFKSAQTTVSSQKKRFRIRIFVTRAPETRTHVHPVISTSIVAPKSDLEISSASSTASEPTHSHEIQQLIAPHPDFKVEYLDHIRPGVESMLSSFLDETVEEGRTQVLGSGPAELGTDIRAGVARRNEAGRVWKGDERGDVRCVWDDRLG</sequence>
<keyword evidence="7" id="KW-0249">Electron transport</keyword>
<feature type="transmembrane region" description="Helical" evidence="13">
    <location>
        <begin position="213"/>
        <end position="232"/>
    </location>
</feature>
<evidence type="ECO:0000256" key="5">
    <source>
        <dbReference type="ARBA" id="ARBA00022475"/>
    </source>
</evidence>
<comment type="catalytic activity">
    <reaction evidence="12">
        <text>2 a Fe(II)-siderophore + NADP(+) + H(+) = 2 a Fe(III)-siderophore + NADPH</text>
        <dbReference type="Rhea" id="RHEA:28795"/>
        <dbReference type="Rhea" id="RHEA-COMP:11342"/>
        <dbReference type="Rhea" id="RHEA-COMP:11344"/>
        <dbReference type="ChEBI" id="CHEBI:15378"/>
        <dbReference type="ChEBI" id="CHEBI:29033"/>
        <dbReference type="ChEBI" id="CHEBI:29034"/>
        <dbReference type="ChEBI" id="CHEBI:57783"/>
        <dbReference type="ChEBI" id="CHEBI:58349"/>
        <dbReference type="EC" id="1.16.1.9"/>
    </reaction>
</comment>
<dbReference type="PANTHER" id="PTHR32361">
    <property type="entry name" value="FERRIC/CUPRIC REDUCTASE TRANSMEMBRANE COMPONENT"/>
    <property type="match status" value="1"/>
</dbReference>
<protein>
    <recommendedName>
        <fullName evidence="3">ferric-chelate reductase (NADPH)</fullName>
        <ecNumber evidence="3">1.16.1.9</ecNumber>
    </recommendedName>
</protein>
<dbReference type="OrthoDB" id="167398at2759"/>
<dbReference type="SFLD" id="SFLDG01168">
    <property type="entry name" value="Ferric_reductase_subgroup_(FRE"/>
    <property type="match status" value="1"/>
</dbReference>
<dbReference type="InterPro" id="IPR013121">
    <property type="entry name" value="Fe_red_NAD-bd_6"/>
</dbReference>
<dbReference type="GO" id="GO:0052851">
    <property type="term" value="F:ferric-chelate reductase (NADPH) activity"/>
    <property type="evidence" value="ECO:0007669"/>
    <property type="project" value="UniProtKB-EC"/>
</dbReference>
<dbReference type="GO" id="GO:0015677">
    <property type="term" value="P:copper ion import"/>
    <property type="evidence" value="ECO:0007669"/>
    <property type="project" value="TreeGrafter"/>
</dbReference>
<keyword evidence="9" id="KW-0560">Oxidoreductase</keyword>
<name>A0A9W4UDR0_9PLEO</name>
<dbReference type="AlphaFoldDB" id="A0A9W4UDR0"/>
<dbReference type="InterPro" id="IPR051410">
    <property type="entry name" value="Ferric/Cupric_Reductase"/>
</dbReference>
<dbReference type="Pfam" id="PF08030">
    <property type="entry name" value="NAD_binding_6"/>
    <property type="match status" value="1"/>
</dbReference>
<dbReference type="PROSITE" id="PS51384">
    <property type="entry name" value="FAD_FR"/>
    <property type="match status" value="1"/>
</dbReference>
<evidence type="ECO:0000313" key="16">
    <source>
        <dbReference type="Proteomes" id="UP001152607"/>
    </source>
</evidence>
<reference evidence="15" key="1">
    <citation type="submission" date="2023-01" db="EMBL/GenBank/DDBJ databases">
        <authorList>
            <person name="Van Ghelder C."/>
            <person name="Rancurel C."/>
        </authorList>
    </citation>
    <scope>NUCLEOTIDE SEQUENCE</scope>
    <source>
        <strain evidence="15">CNCM I-4278</strain>
    </source>
</reference>
<dbReference type="GO" id="GO:0006879">
    <property type="term" value="P:intracellular iron ion homeostasis"/>
    <property type="evidence" value="ECO:0007669"/>
    <property type="project" value="TreeGrafter"/>
</dbReference>
<evidence type="ECO:0000259" key="14">
    <source>
        <dbReference type="PROSITE" id="PS51384"/>
    </source>
</evidence>
<dbReference type="InterPro" id="IPR039261">
    <property type="entry name" value="FNR_nucleotide-bd"/>
</dbReference>
<keyword evidence="5" id="KW-1003">Cell membrane</keyword>
<dbReference type="EC" id="1.16.1.9" evidence="3"/>
<keyword evidence="8 13" id="KW-1133">Transmembrane helix</keyword>